<protein>
    <submittedName>
        <fullName evidence="2">Uncharacterized protein</fullName>
    </submittedName>
</protein>
<keyword evidence="3" id="KW-1185">Reference proteome</keyword>
<reference evidence="2 3" key="1">
    <citation type="submission" date="2021-06" db="EMBL/GenBank/DDBJ databases">
        <title>Caerostris extrusa draft genome.</title>
        <authorList>
            <person name="Kono N."/>
            <person name="Arakawa K."/>
        </authorList>
    </citation>
    <scope>NUCLEOTIDE SEQUENCE [LARGE SCALE GENOMIC DNA]</scope>
</reference>
<dbReference type="EMBL" id="BPLR01006849">
    <property type="protein sequence ID" value="GIY12780.1"/>
    <property type="molecule type" value="Genomic_DNA"/>
</dbReference>
<proteinExistence type="predicted"/>
<accession>A0AAV4QTJ0</accession>
<sequence>MGKSKGTCYQKAAKLNSKSQRTGKTDSSESSEDSLSIICFPPSLLGRRKTSNAGNGNHELQSSHPEQYGNRKKGLLSFLISVLFRDWKGDEDVHGEKRCSKRGQVVCHAAVALTDHSNEWERVCKGDLIYLFERITD</sequence>
<feature type="region of interest" description="Disordered" evidence="1">
    <location>
        <begin position="46"/>
        <end position="69"/>
    </location>
</feature>
<evidence type="ECO:0000256" key="1">
    <source>
        <dbReference type="SAM" id="MobiDB-lite"/>
    </source>
</evidence>
<organism evidence="2 3">
    <name type="scientific">Caerostris extrusa</name>
    <name type="common">Bark spider</name>
    <name type="synonym">Caerostris bankana</name>
    <dbReference type="NCBI Taxonomy" id="172846"/>
    <lineage>
        <taxon>Eukaryota</taxon>
        <taxon>Metazoa</taxon>
        <taxon>Ecdysozoa</taxon>
        <taxon>Arthropoda</taxon>
        <taxon>Chelicerata</taxon>
        <taxon>Arachnida</taxon>
        <taxon>Araneae</taxon>
        <taxon>Araneomorphae</taxon>
        <taxon>Entelegynae</taxon>
        <taxon>Araneoidea</taxon>
        <taxon>Araneidae</taxon>
        <taxon>Caerostris</taxon>
    </lineage>
</organism>
<dbReference type="Proteomes" id="UP001054945">
    <property type="component" value="Unassembled WGS sequence"/>
</dbReference>
<feature type="region of interest" description="Disordered" evidence="1">
    <location>
        <begin position="1"/>
        <end position="34"/>
    </location>
</feature>
<dbReference type="AlphaFoldDB" id="A0AAV4QTJ0"/>
<gene>
    <name evidence="2" type="ORF">CEXT_536201</name>
</gene>
<name>A0AAV4QTJ0_CAEEX</name>
<evidence type="ECO:0000313" key="2">
    <source>
        <dbReference type="EMBL" id="GIY12780.1"/>
    </source>
</evidence>
<feature type="compositionally biased region" description="Polar residues" evidence="1">
    <location>
        <begin position="51"/>
        <end position="65"/>
    </location>
</feature>
<evidence type="ECO:0000313" key="3">
    <source>
        <dbReference type="Proteomes" id="UP001054945"/>
    </source>
</evidence>
<comment type="caution">
    <text evidence="2">The sequence shown here is derived from an EMBL/GenBank/DDBJ whole genome shotgun (WGS) entry which is preliminary data.</text>
</comment>